<evidence type="ECO:0000256" key="2">
    <source>
        <dbReference type="SAM" id="SignalP"/>
    </source>
</evidence>
<reference evidence="5" key="1">
    <citation type="submission" date="2021-02" db="EMBL/GenBank/DDBJ databases">
        <title>Genome sequence Cadophora malorum strain M34.</title>
        <authorList>
            <person name="Stefanovic E."/>
            <person name="Vu D."/>
            <person name="Scully C."/>
            <person name="Dijksterhuis J."/>
            <person name="Roader J."/>
            <person name="Houbraken J."/>
        </authorList>
    </citation>
    <scope>NUCLEOTIDE SEQUENCE</scope>
    <source>
        <strain evidence="5">M34</strain>
    </source>
</reference>
<name>A0A8H7W2J3_9HELO</name>
<feature type="compositionally biased region" description="Polar residues" evidence="1">
    <location>
        <begin position="183"/>
        <end position="195"/>
    </location>
</feature>
<evidence type="ECO:0000313" key="5">
    <source>
        <dbReference type="EMBL" id="KAG4412767.1"/>
    </source>
</evidence>
<dbReference type="Pfam" id="PF22799">
    <property type="entry name" value="PIR1-like_C"/>
    <property type="match status" value="1"/>
</dbReference>
<evidence type="ECO:0008006" key="7">
    <source>
        <dbReference type="Google" id="ProtNLM"/>
    </source>
</evidence>
<evidence type="ECO:0000259" key="3">
    <source>
        <dbReference type="Pfam" id="PF09792"/>
    </source>
</evidence>
<feature type="domain" description="Cell wall mannoprotein PIR1-like C-terminal" evidence="4">
    <location>
        <begin position="62"/>
        <end position="135"/>
    </location>
</feature>
<dbReference type="InterPro" id="IPR054508">
    <property type="entry name" value="PIR1-like_C"/>
</dbReference>
<evidence type="ECO:0000313" key="6">
    <source>
        <dbReference type="Proteomes" id="UP000664132"/>
    </source>
</evidence>
<dbReference type="PANTHER" id="PTHR39613">
    <property type="entry name" value="ANCHORED CELL WALL PROTEIN, PUTATIVE (AFU_ORTHOLOGUE AFUA_4G08960)-RELATED"/>
    <property type="match status" value="1"/>
</dbReference>
<proteinExistence type="predicted"/>
<protein>
    <recommendedName>
        <fullName evidence="7">Ubiquitin 3 binding protein But2 C-terminal domain-containing protein</fullName>
    </recommendedName>
</protein>
<keyword evidence="6" id="KW-1185">Reference proteome</keyword>
<organism evidence="5 6">
    <name type="scientific">Cadophora malorum</name>
    <dbReference type="NCBI Taxonomy" id="108018"/>
    <lineage>
        <taxon>Eukaryota</taxon>
        <taxon>Fungi</taxon>
        <taxon>Dikarya</taxon>
        <taxon>Ascomycota</taxon>
        <taxon>Pezizomycotina</taxon>
        <taxon>Leotiomycetes</taxon>
        <taxon>Helotiales</taxon>
        <taxon>Ploettnerulaceae</taxon>
        <taxon>Cadophora</taxon>
    </lineage>
</organism>
<feature type="domain" description="Ubiquitin 3 binding protein But2 C-terminal" evidence="3">
    <location>
        <begin position="252"/>
        <end position="391"/>
    </location>
</feature>
<dbReference type="OrthoDB" id="4657524at2759"/>
<dbReference type="Pfam" id="PF09792">
    <property type="entry name" value="But2"/>
    <property type="match status" value="1"/>
</dbReference>
<accession>A0A8H7W2J3</accession>
<dbReference type="AlphaFoldDB" id="A0A8H7W2J3"/>
<evidence type="ECO:0000259" key="4">
    <source>
        <dbReference type="Pfam" id="PF22799"/>
    </source>
</evidence>
<feature type="region of interest" description="Disordered" evidence="1">
    <location>
        <begin position="183"/>
        <end position="202"/>
    </location>
</feature>
<feature type="compositionally biased region" description="Polar residues" evidence="1">
    <location>
        <begin position="232"/>
        <end position="244"/>
    </location>
</feature>
<keyword evidence="2" id="KW-0732">Signal</keyword>
<feature type="signal peptide" evidence="2">
    <location>
        <begin position="1"/>
        <end position="16"/>
    </location>
</feature>
<feature type="chain" id="PRO_5034094857" description="Ubiquitin 3 binding protein But2 C-terminal domain-containing protein" evidence="2">
    <location>
        <begin position="17"/>
        <end position="401"/>
    </location>
</feature>
<dbReference type="InterPro" id="IPR018620">
    <property type="entry name" value="Ubiquitin3-bd_protein_But2_C"/>
</dbReference>
<dbReference type="PANTHER" id="PTHR39613:SF1">
    <property type="entry name" value="ANCHORED CELL WALL PROTEIN, PUTATIVE (AFU_ORTHOLOGUE AFUA_4G08960)-RELATED"/>
    <property type="match status" value="1"/>
</dbReference>
<dbReference type="EMBL" id="JAFJYH010000356">
    <property type="protein sequence ID" value="KAG4412767.1"/>
    <property type="molecule type" value="Genomic_DNA"/>
</dbReference>
<evidence type="ECO:0000256" key="1">
    <source>
        <dbReference type="SAM" id="MobiDB-lite"/>
    </source>
</evidence>
<gene>
    <name evidence="5" type="ORF">IFR04_014108</name>
</gene>
<sequence>MKYAFTSLAFGLGVSAISLPRDTCTFTLTASGGQSGVVGQLGDGQNRIGGENPTGTYTINNGQITDAQGRGCILTPPTTQFQCDVGATPTGGFSIGGDGEIEYNGSPTFYACPASDTMYNIYTTPVEGQDKCVKIGLTASGCYAPSSSYKSSPPETKTVVQTAQQSCPAPVTKTITEVKTEQGPTVTQVQTTEQSCPAPETITKTEQGPTVIVTQPAKETPTKSEKPTTQESAPTQTSTGKTCPTTLSGEYQYPHLIVPVSKSNKDTAYGTSYNGKITSDISTIFNFDIPSSYTGTCSLVFLFPEQSQLETSSFTFSGNGEFDFTQLSSVATQSTTYATQGGVKTDFGVKTATPGSSVVVSTFACPAGQAVSYEISSASGSSLEYFQDYNPSPIGLYITTC</sequence>
<comment type="caution">
    <text evidence="5">The sequence shown here is derived from an EMBL/GenBank/DDBJ whole genome shotgun (WGS) entry which is preliminary data.</text>
</comment>
<dbReference type="Proteomes" id="UP000664132">
    <property type="component" value="Unassembled WGS sequence"/>
</dbReference>
<feature type="region of interest" description="Disordered" evidence="1">
    <location>
        <begin position="216"/>
        <end position="244"/>
    </location>
</feature>